<keyword evidence="3" id="KW-1185">Reference proteome</keyword>
<organism evidence="2 3">
    <name type="scientific">Dunaliella salina</name>
    <name type="common">Green alga</name>
    <name type="synonym">Protococcus salinus</name>
    <dbReference type="NCBI Taxonomy" id="3046"/>
    <lineage>
        <taxon>Eukaryota</taxon>
        <taxon>Viridiplantae</taxon>
        <taxon>Chlorophyta</taxon>
        <taxon>core chlorophytes</taxon>
        <taxon>Chlorophyceae</taxon>
        <taxon>CS clade</taxon>
        <taxon>Chlamydomonadales</taxon>
        <taxon>Dunaliellaceae</taxon>
        <taxon>Dunaliella</taxon>
    </lineage>
</organism>
<dbReference type="GO" id="GO:0008168">
    <property type="term" value="F:methyltransferase activity"/>
    <property type="evidence" value="ECO:0007669"/>
    <property type="project" value="UniProtKB-KW"/>
</dbReference>
<keyword evidence="2" id="KW-0808">Transferase</keyword>
<name>A0ABQ7FU10_DUNSA</name>
<feature type="domain" description="Methyltransferase" evidence="1">
    <location>
        <begin position="140"/>
        <end position="241"/>
    </location>
</feature>
<keyword evidence="2" id="KW-0489">Methyltransferase</keyword>
<dbReference type="Gene3D" id="3.40.50.150">
    <property type="entry name" value="Vaccinia Virus protein VP39"/>
    <property type="match status" value="1"/>
</dbReference>
<dbReference type="CDD" id="cd02440">
    <property type="entry name" value="AdoMet_MTases"/>
    <property type="match status" value="1"/>
</dbReference>
<dbReference type="PANTHER" id="PTHR42912:SF80">
    <property type="entry name" value="METHYLTRANSFERASE DOMAIN-CONTAINING PROTEIN"/>
    <property type="match status" value="1"/>
</dbReference>
<dbReference type="InterPro" id="IPR041698">
    <property type="entry name" value="Methyltransf_25"/>
</dbReference>
<evidence type="ECO:0000313" key="2">
    <source>
        <dbReference type="EMBL" id="KAF5825902.1"/>
    </source>
</evidence>
<accession>A0ABQ7FU10</accession>
<dbReference type="PANTHER" id="PTHR42912">
    <property type="entry name" value="METHYLTRANSFERASE"/>
    <property type="match status" value="1"/>
</dbReference>
<reference evidence="2" key="1">
    <citation type="submission" date="2017-08" db="EMBL/GenBank/DDBJ databases">
        <authorList>
            <person name="Polle J.E."/>
            <person name="Barry K."/>
            <person name="Cushman J."/>
            <person name="Schmutz J."/>
            <person name="Tran D."/>
            <person name="Hathwaick L.T."/>
            <person name="Yim W.C."/>
            <person name="Jenkins J."/>
            <person name="Mckie-Krisberg Z.M."/>
            <person name="Prochnik S."/>
            <person name="Lindquist E."/>
            <person name="Dockter R.B."/>
            <person name="Adam C."/>
            <person name="Molina H."/>
            <person name="Bunkerborg J."/>
            <person name="Jin E."/>
            <person name="Buchheim M."/>
            <person name="Magnuson J."/>
        </authorList>
    </citation>
    <scope>NUCLEOTIDE SEQUENCE</scope>
    <source>
        <strain evidence="2">CCAP 19/18</strain>
    </source>
</reference>
<evidence type="ECO:0000259" key="1">
    <source>
        <dbReference type="Pfam" id="PF13649"/>
    </source>
</evidence>
<dbReference type="Proteomes" id="UP000815325">
    <property type="component" value="Unassembled WGS sequence"/>
</dbReference>
<proteinExistence type="predicted"/>
<dbReference type="InterPro" id="IPR029063">
    <property type="entry name" value="SAM-dependent_MTases_sf"/>
</dbReference>
<protein>
    <submittedName>
        <fullName evidence="2">S-adenosyl-L-methionine-dependent methyltransferase</fullName>
    </submittedName>
</protein>
<sequence length="311" mass="35128">MLLSKFVNFLINTKPLYAVMKVLAKRALKSSAEERGVSWDGHAKRLMSDAELKQIKDEMENKSMVYPSYYLQPFHAYDEGNLNWLAACEVEPATYAMAIRTFKSETDLTPMEAQAKLRKNITSAIKDYFATHSLQSPTNIVDVGCSTGISTRWLVNEFPGAKVTATDLSPHFLAVAELEERRHEREGGTRRVHYMHDKAENSVLETSSVDLMSFQFVMHECPGDAITNLVKESARVVRPGGVLCIVDNNPQSKTIQNLPPALFTLMKSTEPWSDEYYAYDIEQCLRDLGFTEVVTVCTDHRHRAILGIRAQ</sequence>
<dbReference type="Pfam" id="PF13649">
    <property type="entry name" value="Methyltransf_25"/>
    <property type="match status" value="1"/>
</dbReference>
<gene>
    <name evidence="2" type="ORF">DUNSADRAFT_6049</name>
</gene>
<dbReference type="GO" id="GO:0032259">
    <property type="term" value="P:methylation"/>
    <property type="evidence" value="ECO:0007669"/>
    <property type="project" value="UniProtKB-KW"/>
</dbReference>
<evidence type="ECO:0000313" key="3">
    <source>
        <dbReference type="Proteomes" id="UP000815325"/>
    </source>
</evidence>
<dbReference type="InterPro" id="IPR050508">
    <property type="entry name" value="Methyltransf_Superfamily"/>
</dbReference>
<dbReference type="SUPFAM" id="SSF53335">
    <property type="entry name" value="S-adenosyl-L-methionine-dependent methyltransferases"/>
    <property type="match status" value="1"/>
</dbReference>
<comment type="caution">
    <text evidence="2">The sequence shown here is derived from an EMBL/GenBank/DDBJ whole genome shotgun (WGS) entry which is preliminary data.</text>
</comment>
<dbReference type="EMBL" id="MU071724">
    <property type="protein sequence ID" value="KAF5825902.1"/>
    <property type="molecule type" value="Genomic_DNA"/>
</dbReference>